<dbReference type="Proteomes" id="UP000253273">
    <property type="component" value="Chromosome"/>
</dbReference>
<accession>A0A345E5F6</accession>
<gene>
    <name evidence="2" type="ORF">DU500_13890</name>
</gene>
<dbReference type="OrthoDB" id="206507at2157"/>
<name>A0A345E5F6_9EURY</name>
<protein>
    <submittedName>
        <fullName evidence="2">Uncharacterized protein</fullName>
    </submittedName>
</protein>
<keyword evidence="3" id="KW-1185">Reference proteome</keyword>
<feature type="region of interest" description="Disordered" evidence="1">
    <location>
        <begin position="25"/>
        <end position="74"/>
    </location>
</feature>
<evidence type="ECO:0000256" key="1">
    <source>
        <dbReference type="SAM" id="MobiDB-lite"/>
    </source>
</evidence>
<dbReference type="GeneID" id="37284497"/>
<evidence type="ECO:0000313" key="3">
    <source>
        <dbReference type="Proteomes" id="UP000253273"/>
    </source>
</evidence>
<dbReference type="RefSeq" id="WP_114586556.1">
    <property type="nucleotide sequence ID" value="NZ_CP031150.1"/>
</dbReference>
<dbReference type="EMBL" id="CP031150">
    <property type="protein sequence ID" value="AXG07428.1"/>
    <property type="molecule type" value="Genomic_DNA"/>
</dbReference>
<sequence>MHPTRRRCLRRIGGPLLLTGLAGCTGDGPGGADGDGEDSATPTGTSGELPPDTNGTGTCGDGTSGTRPAGTGGPGVTLVSVAACPALPVRPAVEVVREAATPEHPPRLRTRLTSTADEPVRVGEGRAVHFEHVTDDSGALVLLPGDGEYPATPDCWRLHEGIATTEEYRTFEIEPGESSSRPVDLYATPGGDGCLPVGEHRFETTISVVSEAAEPESSARWGFSILLE</sequence>
<evidence type="ECO:0000313" key="2">
    <source>
        <dbReference type="EMBL" id="AXG07428.1"/>
    </source>
</evidence>
<proteinExistence type="predicted"/>
<reference evidence="2 3" key="1">
    <citation type="submission" date="2018-07" db="EMBL/GenBank/DDBJ databases">
        <title>Genome sequences of Haloplanus sp. CBA1113.</title>
        <authorList>
            <person name="Kim Y.B."/>
            <person name="Roh S.W."/>
        </authorList>
    </citation>
    <scope>NUCLEOTIDE SEQUENCE [LARGE SCALE GENOMIC DNA]</scope>
    <source>
        <strain evidence="2 3">CBA1113</strain>
    </source>
</reference>
<dbReference type="PROSITE" id="PS51257">
    <property type="entry name" value="PROKAR_LIPOPROTEIN"/>
    <property type="match status" value="1"/>
</dbReference>
<organism evidence="2 3">
    <name type="scientific">Haloplanus rubicundus</name>
    <dbReference type="NCBI Taxonomy" id="1547898"/>
    <lineage>
        <taxon>Archaea</taxon>
        <taxon>Methanobacteriati</taxon>
        <taxon>Methanobacteriota</taxon>
        <taxon>Stenosarchaea group</taxon>
        <taxon>Halobacteria</taxon>
        <taxon>Halobacteriales</taxon>
        <taxon>Haloferacaceae</taxon>
        <taxon>Haloplanus</taxon>
    </lineage>
</organism>
<dbReference type="KEGG" id="haj:DU500_13890"/>
<dbReference type="AlphaFoldDB" id="A0A345E5F6"/>